<evidence type="ECO:0000256" key="1">
    <source>
        <dbReference type="ARBA" id="ARBA00004184"/>
    </source>
</evidence>
<dbReference type="Pfam" id="PF00787">
    <property type="entry name" value="PX"/>
    <property type="match status" value="1"/>
</dbReference>
<keyword evidence="6" id="KW-0446">Lipid-binding</keyword>
<proteinExistence type="inferred from homology"/>
<dbReference type="OMA" id="RGMDQER"/>
<dbReference type="Proteomes" id="UP000078561">
    <property type="component" value="Unassembled WGS sequence"/>
</dbReference>
<dbReference type="GO" id="GO:0000407">
    <property type="term" value="C:phagophore assembly site"/>
    <property type="evidence" value="ECO:0007669"/>
    <property type="project" value="TreeGrafter"/>
</dbReference>
<dbReference type="Gene3D" id="3.30.1520.10">
    <property type="entry name" value="Phox-like domain"/>
    <property type="match status" value="1"/>
</dbReference>
<dbReference type="GO" id="GO:0000422">
    <property type="term" value="P:autophagy of mitochondrion"/>
    <property type="evidence" value="ECO:0007669"/>
    <property type="project" value="TreeGrafter"/>
</dbReference>
<dbReference type="InterPro" id="IPR015404">
    <property type="entry name" value="Vps5_C"/>
</dbReference>
<dbReference type="GO" id="GO:0015031">
    <property type="term" value="P:protein transport"/>
    <property type="evidence" value="ECO:0007669"/>
    <property type="project" value="TreeGrafter"/>
</dbReference>
<evidence type="ECO:0000313" key="13">
    <source>
        <dbReference type="EMBL" id="SAL97912.1"/>
    </source>
</evidence>
<sequence length="454" mass="52560">MTDPLEDFDNVQWDVQDDTHPAVMDPLSEMNDSFMHTLDLTPFDTQHTQSSPHEHSPSPPPPQPQPPTMSASIRVTEPRKENDGQSTFVSYAIVSSKTTVRRRFQDFVWLFNVLYTNYPACIVPPLPDKHRLEYVKGDRFGTEFLEKRRTSMERFLQRIARHPVLGRASFFVKFLESSDFNDASARALREGQETMMDTLGDSLLNAFAKIRKPDPQFVEMKDRVDRLEENFVVLEKTLSRTNKRTEDLSRDYKELAASIQGLAPLETSVESGLDLFAQATDKYATHLATLATYDTEWLGEIHDYMSYHNAMKDVLKLRDQKQLDFEELTDYLQSTLKEREKTMYPSRTDGGTNLTGFLTNKLNEVRGADSEKIRRERVLRLDDRIRELQDAIEQTHEVSDAFSDQVKKENEFFVRNNAIEMHDALETYTGAKIDFYEKGVELWRNVVQSLEAQE</sequence>
<keyword evidence="5" id="KW-0963">Cytoplasm</keyword>
<dbReference type="PANTHER" id="PTHR45949:SF2">
    <property type="entry name" value="SORTING NEXIN-4"/>
    <property type="match status" value="1"/>
</dbReference>
<dbReference type="InterPro" id="IPR027267">
    <property type="entry name" value="AH/BAR_dom_sf"/>
</dbReference>
<evidence type="ECO:0000256" key="3">
    <source>
        <dbReference type="ARBA" id="ARBA00010883"/>
    </source>
</evidence>
<dbReference type="GO" id="GO:0035091">
    <property type="term" value="F:phosphatidylinositol binding"/>
    <property type="evidence" value="ECO:0007669"/>
    <property type="project" value="InterPro"/>
</dbReference>
<comment type="subcellular location">
    <subcellularLocation>
        <location evidence="2">Cytoplasm</location>
    </subcellularLocation>
    <subcellularLocation>
        <location evidence="1">Endomembrane system</location>
        <topology evidence="1">Peripheral membrane protein</topology>
    </subcellularLocation>
</comment>
<evidence type="ECO:0000256" key="11">
    <source>
        <dbReference type="SAM" id="MobiDB-lite"/>
    </source>
</evidence>
<name>A0A163J9L7_ABSGL</name>
<evidence type="ECO:0000256" key="5">
    <source>
        <dbReference type="ARBA" id="ARBA00022490"/>
    </source>
</evidence>
<dbReference type="InterPro" id="IPR036871">
    <property type="entry name" value="PX_dom_sf"/>
</dbReference>
<gene>
    <name evidence="13" type="primary">ABSGL_03439.1 scaffold 4609</name>
</gene>
<feature type="domain" description="PX" evidence="12">
    <location>
        <begin position="69"/>
        <end position="182"/>
    </location>
</feature>
<comment type="similarity">
    <text evidence="3">Belongs to the sorting nexin family.</text>
</comment>
<dbReference type="FunCoup" id="A0A163J9L7">
    <property type="interactions" value="251"/>
</dbReference>
<feature type="compositionally biased region" description="Pro residues" evidence="11">
    <location>
        <begin position="57"/>
        <end position="67"/>
    </location>
</feature>
<dbReference type="SUPFAM" id="SSF103657">
    <property type="entry name" value="BAR/IMD domain-like"/>
    <property type="match status" value="1"/>
</dbReference>
<dbReference type="Pfam" id="PF09325">
    <property type="entry name" value="Vps5"/>
    <property type="match status" value="1"/>
</dbReference>
<dbReference type="PANTHER" id="PTHR45949">
    <property type="entry name" value="SORTING NEXIN-4"/>
    <property type="match status" value="1"/>
</dbReference>
<evidence type="ECO:0000256" key="2">
    <source>
        <dbReference type="ARBA" id="ARBA00004496"/>
    </source>
</evidence>
<dbReference type="AlphaFoldDB" id="A0A163J9L7"/>
<accession>A0A163J9L7</accession>
<dbReference type="STRING" id="4829.A0A163J9L7"/>
<dbReference type="SMART" id="SM00312">
    <property type="entry name" value="PX"/>
    <property type="match status" value="1"/>
</dbReference>
<evidence type="ECO:0000256" key="6">
    <source>
        <dbReference type="ARBA" id="ARBA00023121"/>
    </source>
</evidence>
<evidence type="ECO:0000256" key="9">
    <source>
        <dbReference type="ARBA" id="ARBA00041273"/>
    </source>
</evidence>
<dbReference type="GO" id="GO:0034727">
    <property type="term" value="P:piecemeal microautophagy of the nucleus"/>
    <property type="evidence" value="ECO:0007669"/>
    <property type="project" value="TreeGrafter"/>
</dbReference>
<dbReference type="Gene3D" id="1.20.1270.60">
    <property type="entry name" value="Arfaptin homology (AH) domain/BAR domain"/>
    <property type="match status" value="1"/>
</dbReference>
<keyword evidence="4" id="KW-0813">Transport</keyword>
<evidence type="ECO:0000256" key="4">
    <source>
        <dbReference type="ARBA" id="ARBA00022448"/>
    </source>
</evidence>
<dbReference type="OrthoDB" id="205639at2759"/>
<dbReference type="InParanoid" id="A0A163J9L7"/>
<dbReference type="GO" id="GO:0032456">
    <property type="term" value="P:endocytic recycling"/>
    <property type="evidence" value="ECO:0007669"/>
    <property type="project" value="TreeGrafter"/>
</dbReference>
<dbReference type="GO" id="GO:0061709">
    <property type="term" value="P:reticulophagy"/>
    <property type="evidence" value="ECO:0007669"/>
    <property type="project" value="TreeGrafter"/>
</dbReference>
<evidence type="ECO:0000256" key="7">
    <source>
        <dbReference type="ARBA" id="ARBA00023136"/>
    </source>
</evidence>
<protein>
    <recommendedName>
        <fullName evidence="8">Sorting nexin-4</fullName>
    </recommendedName>
    <alternativeName>
        <fullName evidence="9">Autophagy-related protein 24</fullName>
    </alternativeName>
</protein>
<reference evidence="13" key="1">
    <citation type="submission" date="2016-04" db="EMBL/GenBank/DDBJ databases">
        <authorList>
            <person name="Evans L.H."/>
            <person name="Alamgir A."/>
            <person name="Owens N."/>
            <person name="Weber N.D."/>
            <person name="Virtaneva K."/>
            <person name="Barbian K."/>
            <person name="Babar A."/>
            <person name="Rosenke K."/>
        </authorList>
    </citation>
    <scope>NUCLEOTIDE SEQUENCE [LARGE SCALE GENOMIC DNA]</scope>
    <source>
        <strain evidence="13">CBS 101.48</strain>
    </source>
</reference>
<dbReference type="InterPro" id="IPR001683">
    <property type="entry name" value="PX_dom"/>
</dbReference>
<keyword evidence="7" id="KW-0472">Membrane</keyword>
<dbReference type="PROSITE" id="PS50195">
    <property type="entry name" value="PX"/>
    <property type="match status" value="1"/>
</dbReference>
<organism evidence="13">
    <name type="scientific">Absidia glauca</name>
    <name type="common">Pin mould</name>
    <dbReference type="NCBI Taxonomy" id="4829"/>
    <lineage>
        <taxon>Eukaryota</taxon>
        <taxon>Fungi</taxon>
        <taxon>Fungi incertae sedis</taxon>
        <taxon>Mucoromycota</taxon>
        <taxon>Mucoromycotina</taxon>
        <taxon>Mucoromycetes</taxon>
        <taxon>Mucorales</taxon>
        <taxon>Cunninghamellaceae</taxon>
        <taxon>Absidia</taxon>
    </lineage>
</organism>
<dbReference type="EMBL" id="LT552047">
    <property type="protein sequence ID" value="SAL97912.1"/>
    <property type="molecule type" value="Genomic_DNA"/>
</dbReference>
<keyword evidence="10" id="KW-0175">Coiled coil</keyword>
<dbReference type="SUPFAM" id="SSF64268">
    <property type="entry name" value="PX domain"/>
    <property type="match status" value="1"/>
</dbReference>
<evidence type="ECO:0000256" key="8">
    <source>
        <dbReference type="ARBA" id="ARBA00040748"/>
    </source>
</evidence>
<evidence type="ECO:0000259" key="12">
    <source>
        <dbReference type="PROSITE" id="PS50195"/>
    </source>
</evidence>
<dbReference type="GO" id="GO:0005769">
    <property type="term" value="C:early endosome"/>
    <property type="evidence" value="ECO:0007669"/>
    <property type="project" value="TreeGrafter"/>
</dbReference>
<evidence type="ECO:0000256" key="10">
    <source>
        <dbReference type="SAM" id="Coils"/>
    </source>
</evidence>
<feature type="coiled-coil region" evidence="10">
    <location>
        <begin position="217"/>
        <end position="244"/>
    </location>
</feature>
<feature type="region of interest" description="Disordered" evidence="11">
    <location>
        <begin position="1"/>
        <end position="70"/>
    </location>
</feature>
<evidence type="ECO:0000313" key="14">
    <source>
        <dbReference type="Proteomes" id="UP000078561"/>
    </source>
</evidence>
<keyword evidence="14" id="KW-1185">Reference proteome</keyword>